<feature type="region of interest" description="Disordered" evidence="1">
    <location>
        <begin position="241"/>
        <end position="269"/>
    </location>
</feature>
<dbReference type="EMBL" id="JAGSXJ010000019">
    <property type="protein sequence ID" value="KAH6681024.1"/>
    <property type="molecule type" value="Genomic_DNA"/>
</dbReference>
<feature type="compositionally biased region" description="Acidic residues" evidence="1">
    <location>
        <begin position="258"/>
        <end position="267"/>
    </location>
</feature>
<dbReference type="Proteomes" id="UP000770015">
    <property type="component" value="Unassembled WGS sequence"/>
</dbReference>
<keyword evidence="3" id="KW-1185">Reference proteome</keyword>
<gene>
    <name evidence="2" type="ORF">F5X68DRAFT_211728</name>
</gene>
<evidence type="ECO:0000256" key="1">
    <source>
        <dbReference type="SAM" id="MobiDB-lite"/>
    </source>
</evidence>
<comment type="caution">
    <text evidence="2">The sequence shown here is derived from an EMBL/GenBank/DDBJ whole genome shotgun (WGS) entry which is preliminary data.</text>
</comment>
<sequence>MMLDTGATNPCLYGPDLDALGVKFGEHPAASVLNAQTANGLMKCYVYELHVAVCDTRTGQTLVDPADPVWPSRPHILGGISRVLAMPPPGNQVVRPGHVAELDENGNVHKFLYGAWKDSLTSNAGRLSGLFPTQCCYVQATPGLRTFWFGEDRRDVLGTQRMPGQRRFEPGNNICPPEPDGPEVATLMERHGIHADPARLQMEHIVKDNMGIRLFRIRDIETKKRGRSELIIDDFETKEQSQTVEPRKKRRASMITGESDEDYDDDTGALKRRREARRILAKLRDEALFFPLPEPDVVEADA</sequence>
<evidence type="ECO:0000313" key="3">
    <source>
        <dbReference type="Proteomes" id="UP000770015"/>
    </source>
</evidence>
<reference evidence="2" key="1">
    <citation type="journal article" date="2021" name="Nat. Commun.">
        <title>Genetic determinants of endophytism in the Arabidopsis root mycobiome.</title>
        <authorList>
            <person name="Mesny F."/>
            <person name="Miyauchi S."/>
            <person name="Thiergart T."/>
            <person name="Pickel B."/>
            <person name="Atanasova L."/>
            <person name="Karlsson M."/>
            <person name="Huettel B."/>
            <person name="Barry K.W."/>
            <person name="Haridas S."/>
            <person name="Chen C."/>
            <person name="Bauer D."/>
            <person name="Andreopoulos W."/>
            <person name="Pangilinan J."/>
            <person name="LaButti K."/>
            <person name="Riley R."/>
            <person name="Lipzen A."/>
            <person name="Clum A."/>
            <person name="Drula E."/>
            <person name="Henrissat B."/>
            <person name="Kohler A."/>
            <person name="Grigoriev I.V."/>
            <person name="Martin F.M."/>
            <person name="Hacquard S."/>
        </authorList>
    </citation>
    <scope>NUCLEOTIDE SEQUENCE</scope>
    <source>
        <strain evidence="2">MPI-SDFR-AT-0117</strain>
    </source>
</reference>
<protein>
    <submittedName>
        <fullName evidence="2">Uncharacterized protein</fullName>
    </submittedName>
</protein>
<dbReference type="AlphaFoldDB" id="A0A9P8V6V4"/>
<accession>A0A9P8V6V4</accession>
<name>A0A9P8V6V4_9PEZI</name>
<proteinExistence type="predicted"/>
<dbReference type="OrthoDB" id="5376010at2759"/>
<evidence type="ECO:0000313" key="2">
    <source>
        <dbReference type="EMBL" id="KAH6681024.1"/>
    </source>
</evidence>
<organism evidence="2 3">
    <name type="scientific">Plectosphaerella plurivora</name>
    <dbReference type="NCBI Taxonomy" id="936078"/>
    <lineage>
        <taxon>Eukaryota</taxon>
        <taxon>Fungi</taxon>
        <taxon>Dikarya</taxon>
        <taxon>Ascomycota</taxon>
        <taxon>Pezizomycotina</taxon>
        <taxon>Sordariomycetes</taxon>
        <taxon>Hypocreomycetidae</taxon>
        <taxon>Glomerellales</taxon>
        <taxon>Plectosphaerellaceae</taxon>
        <taxon>Plectosphaerella</taxon>
    </lineage>
</organism>